<dbReference type="Pfam" id="PF07992">
    <property type="entry name" value="Pyr_redox_2"/>
    <property type="match status" value="1"/>
</dbReference>
<keyword evidence="5" id="KW-1185">Reference proteome</keyword>
<keyword evidence="1" id="KW-0285">Flavoprotein</keyword>
<dbReference type="SUPFAM" id="SSF51905">
    <property type="entry name" value="FAD/NAD(P)-binding domain"/>
    <property type="match status" value="1"/>
</dbReference>
<reference evidence="4 5" key="1">
    <citation type="submission" date="2023-05" db="EMBL/GenBank/DDBJ databases">
        <title>Lysobacter sp. strain LF1 Genome sequencing and assembly.</title>
        <authorList>
            <person name="Jung Y."/>
        </authorList>
    </citation>
    <scope>NUCLEOTIDE SEQUENCE [LARGE SCALE GENOMIC DNA]</scope>
    <source>
        <strain evidence="4 5">LF1</strain>
    </source>
</reference>
<dbReference type="Gene3D" id="3.50.50.60">
    <property type="entry name" value="FAD/NAD(P)-binding domain"/>
    <property type="match status" value="2"/>
</dbReference>
<comment type="caution">
    <text evidence="4">The sequence shown here is derived from an EMBL/GenBank/DDBJ whole genome shotgun (WGS) entry which is preliminary data.</text>
</comment>
<dbReference type="InterPro" id="IPR050097">
    <property type="entry name" value="Ferredoxin-NADP_redctase_2"/>
</dbReference>
<dbReference type="InterPro" id="IPR036188">
    <property type="entry name" value="FAD/NAD-bd_sf"/>
</dbReference>
<dbReference type="InterPro" id="IPR023753">
    <property type="entry name" value="FAD/NAD-binding_dom"/>
</dbReference>
<dbReference type="PRINTS" id="PR00368">
    <property type="entry name" value="FADPNR"/>
</dbReference>
<keyword evidence="2" id="KW-0560">Oxidoreductase</keyword>
<dbReference type="PANTHER" id="PTHR48105">
    <property type="entry name" value="THIOREDOXIN REDUCTASE 1-RELATED-RELATED"/>
    <property type="match status" value="1"/>
</dbReference>
<evidence type="ECO:0000259" key="3">
    <source>
        <dbReference type="Pfam" id="PF07992"/>
    </source>
</evidence>
<sequence length="298" mass="31341">MSEAFDCIVVGGGPGGLTAATYLARYRRRVRIFDTGATRAAWIPKSRNCPGFPHGVGGPELLERMREQARRFGVETVDVEVTGLHRDGDGFDVRHADAGHRARTVIMATGCEDVLPDLSGLDDAVACGALRMCPICDAFEATGHGIAVYGPADTAAAHARFLRTYSNRITLVPSQAGVDETVRRELDAAGVQLAGVPLGLEFDGTRCVFAFADGPRAFDVVYPMLGLVSRSSLAVGAGAECDAEGALVVNRHQMTSVDGLYAIGDVVSALNQISVATGHAAIAATDVHNRLPPNPAQD</sequence>
<evidence type="ECO:0000256" key="2">
    <source>
        <dbReference type="ARBA" id="ARBA00023002"/>
    </source>
</evidence>
<organism evidence="4 5">
    <name type="scientific">Lysobacter stagni</name>
    <dbReference type="NCBI Taxonomy" id="3045172"/>
    <lineage>
        <taxon>Bacteria</taxon>
        <taxon>Pseudomonadati</taxon>
        <taxon>Pseudomonadota</taxon>
        <taxon>Gammaproteobacteria</taxon>
        <taxon>Lysobacterales</taxon>
        <taxon>Lysobacteraceae</taxon>
        <taxon>Lysobacter</taxon>
    </lineage>
</organism>
<protein>
    <submittedName>
        <fullName evidence="4">NAD(P)/FAD-dependent oxidoreductase</fullName>
    </submittedName>
</protein>
<accession>A0ABT6XIZ0</accession>
<name>A0ABT6XIZ0_9GAMM</name>
<evidence type="ECO:0000313" key="4">
    <source>
        <dbReference type="EMBL" id="MDI9240131.1"/>
    </source>
</evidence>
<dbReference type="EMBL" id="JASGBI010000001">
    <property type="protein sequence ID" value="MDI9240131.1"/>
    <property type="molecule type" value="Genomic_DNA"/>
</dbReference>
<evidence type="ECO:0000313" key="5">
    <source>
        <dbReference type="Proteomes" id="UP001321580"/>
    </source>
</evidence>
<feature type="domain" description="FAD/NAD(P)-binding" evidence="3">
    <location>
        <begin position="5"/>
        <end position="280"/>
    </location>
</feature>
<evidence type="ECO:0000256" key="1">
    <source>
        <dbReference type="ARBA" id="ARBA00022630"/>
    </source>
</evidence>
<dbReference type="RefSeq" id="WP_283213483.1">
    <property type="nucleotide sequence ID" value="NZ_JASGBI010000001.1"/>
</dbReference>
<dbReference type="PRINTS" id="PR00469">
    <property type="entry name" value="PNDRDTASEII"/>
</dbReference>
<dbReference type="Proteomes" id="UP001321580">
    <property type="component" value="Unassembled WGS sequence"/>
</dbReference>
<proteinExistence type="predicted"/>
<gene>
    <name evidence="4" type="ORF">QLQ15_14555</name>
</gene>